<dbReference type="PROSITE" id="PS50885">
    <property type="entry name" value="HAMP"/>
    <property type="match status" value="1"/>
</dbReference>
<dbReference type="Gene3D" id="6.10.340.10">
    <property type="match status" value="1"/>
</dbReference>
<dbReference type="InterPro" id="IPR050469">
    <property type="entry name" value="Diguanylate_Cyclase"/>
</dbReference>
<evidence type="ECO:0000256" key="2">
    <source>
        <dbReference type="ARBA" id="ARBA00012528"/>
    </source>
</evidence>
<name>A0A511QQX7_9VIBR</name>
<dbReference type="GO" id="GO:0043709">
    <property type="term" value="P:cell adhesion involved in single-species biofilm formation"/>
    <property type="evidence" value="ECO:0007669"/>
    <property type="project" value="TreeGrafter"/>
</dbReference>
<dbReference type="Proteomes" id="UP000321113">
    <property type="component" value="Unassembled WGS sequence"/>
</dbReference>
<evidence type="ECO:0000256" key="4">
    <source>
        <dbReference type="SAM" id="Phobius"/>
    </source>
</evidence>
<feature type="transmembrane region" description="Helical" evidence="4">
    <location>
        <begin position="7"/>
        <end position="30"/>
    </location>
</feature>
<dbReference type="OrthoDB" id="9812260at2"/>
<accession>A0A511QQX7</accession>
<gene>
    <name evidence="7" type="ORF">VSU01S_12270</name>
</gene>
<dbReference type="SMART" id="SM00304">
    <property type="entry name" value="HAMP"/>
    <property type="match status" value="1"/>
</dbReference>
<dbReference type="Pfam" id="PF05228">
    <property type="entry name" value="CHASE4"/>
    <property type="match status" value="1"/>
</dbReference>
<dbReference type="PROSITE" id="PS50887">
    <property type="entry name" value="GGDEF"/>
    <property type="match status" value="1"/>
</dbReference>
<dbReference type="EC" id="2.7.7.65" evidence="2"/>
<dbReference type="Pfam" id="PF00990">
    <property type="entry name" value="GGDEF"/>
    <property type="match status" value="1"/>
</dbReference>
<dbReference type="InterPro" id="IPR043128">
    <property type="entry name" value="Rev_trsase/Diguanyl_cyclase"/>
</dbReference>
<dbReference type="Pfam" id="PF00672">
    <property type="entry name" value="HAMP"/>
    <property type="match status" value="1"/>
</dbReference>
<keyword evidence="4" id="KW-1133">Transmembrane helix</keyword>
<feature type="domain" description="HAMP" evidence="5">
    <location>
        <begin position="291"/>
        <end position="344"/>
    </location>
</feature>
<comment type="catalytic activity">
    <reaction evidence="3">
        <text>2 GTP = 3',3'-c-di-GMP + 2 diphosphate</text>
        <dbReference type="Rhea" id="RHEA:24898"/>
        <dbReference type="ChEBI" id="CHEBI:33019"/>
        <dbReference type="ChEBI" id="CHEBI:37565"/>
        <dbReference type="ChEBI" id="CHEBI:58805"/>
        <dbReference type="EC" id="2.7.7.65"/>
    </reaction>
</comment>
<dbReference type="EMBL" id="BJXK01000004">
    <property type="protein sequence ID" value="GEM78982.1"/>
    <property type="molecule type" value="Genomic_DNA"/>
</dbReference>
<dbReference type="PANTHER" id="PTHR45138">
    <property type="entry name" value="REGULATORY COMPONENTS OF SENSORY TRANSDUCTION SYSTEM"/>
    <property type="match status" value="1"/>
</dbReference>
<evidence type="ECO:0000256" key="3">
    <source>
        <dbReference type="ARBA" id="ARBA00034247"/>
    </source>
</evidence>
<sequence>MSLSKKILCILLPVLIAMVVVSFFALWRYVLPVFVQLEREDAITNFERVAARFQEDIEDLDLQNKDWGAWDATYSFIQGENPDYIAGNLGVNSFRNGQFDFLFYFDEAQHLYWHGIYDQNEDMLVYDAAFVQEVVDRLEHKLGEQRLNLFSRDTHYMGFVLLEGKPIVYSIRPILTSREEGPSKGFLLRGRYIDTNLIADFIRQTHVRFEIKPVEGSLATGHTELMVKELNEDTLVVSRYVYSYGVPIMLVESYFPRNISLQGKVAIQTALFTSILLGSLMLVALWFTLRKIVLEPVSRLTDNASAITETKDYKQRTEIMSSDEIGELSRQLNNMLDVIENREASLEHVLDKLKTLSMTDSLTQIPNRLKFDSVSELEWRRMLRENQPLSIIMCDADYFKQYNDHYGHVEGDECLVAIAKVLYESVARPADLVARYGGEEFVILLPSTDVEGARYLAQTILEKISSLQIPHEKSQVSPHVTVSAGIASAVPSSENSLRQLILDADKALYQAKKNGRNTLATN</sequence>
<comment type="caution">
    <text evidence="7">The sequence shown here is derived from an EMBL/GenBank/DDBJ whole genome shotgun (WGS) entry which is preliminary data.</text>
</comment>
<evidence type="ECO:0000259" key="6">
    <source>
        <dbReference type="PROSITE" id="PS50887"/>
    </source>
</evidence>
<keyword evidence="8" id="KW-1185">Reference proteome</keyword>
<evidence type="ECO:0000259" key="5">
    <source>
        <dbReference type="PROSITE" id="PS50885"/>
    </source>
</evidence>
<dbReference type="SMART" id="SM00267">
    <property type="entry name" value="GGDEF"/>
    <property type="match status" value="1"/>
</dbReference>
<feature type="domain" description="GGDEF" evidence="6">
    <location>
        <begin position="387"/>
        <end position="522"/>
    </location>
</feature>
<dbReference type="SUPFAM" id="SSF158472">
    <property type="entry name" value="HAMP domain-like"/>
    <property type="match status" value="1"/>
</dbReference>
<dbReference type="CDD" id="cd01949">
    <property type="entry name" value="GGDEF"/>
    <property type="match status" value="1"/>
</dbReference>
<dbReference type="CDD" id="cd06225">
    <property type="entry name" value="HAMP"/>
    <property type="match status" value="1"/>
</dbReference>
<protein>
    <recommendedName>
        <fullName evidence="2">diguanylate cyclase</fullName>
        <ecNumber evidence="2">2.7.7.65</ecNumber>
    </recommendedName>
</protein>
<dbReference type="PANTHER" id="PTHR45138:SF9">
    <property type="entry name" value="DIGUANYLATE CYCLASE DGCM-RELATED"/>
    <property type="match status" value="1"/>
</dbReference>
<keyword evidence="4" id="KW-0812">Transmembrane</keyword>
<comment type="cofactor">
    <cofactor evidence="1">
        <name>Mg(2+)</name>
        <dbReference type="ChEBI" id="CHEBI:18420"/>
    </cofactor>
</comment>
<dbReference type="SUPFAM" id="SSF55073">
    <property type="entry name" value="Nucleotide cyclase"/>
    <property type="match status" value="1"/>
</dbReference>
<reference evidence="7 8" key="1">
    <citation type="submission" date="2019-07" db="EMBL/GenBank/DDBJ databases">
        <title>Whole genome shotgun sequence of Vibrio superstes NBRC 103154.</title>
        <authorList>
            <person name="Hosoyama A."/>
            <person name="Uohara A."/>
            <person name="Ohji S."/>
            <person name="Ichikawa N."/>
        </authorList>
    </citation>
    <scope>NUCLEOTIDE SEQUENCE [LARGE SCALE GENOMIC DNA]</scope>
    <source>
        <strain evidence="7 8">NBRC 103154</strain>
    </source>
</reference>
<dbReference type="InterPro" id="IPR007892">
    <property type="entry name" value="CHASE4"/>
</dbReference>
<feature type="transmembrane region" description="Helical" evidence="4">
    <location>
        <begin position="265"/>
        <end position="289"/>
    </location>
</feature>
<evidence type="ECO:0000313" key="8">
    <source>
        <dbReference type="Proteomes" id="UP000321113"/>
    </source>
</evidence>
<keyword evidence="4" id="KW-0472">Membrane</keyword>
<dbReference type="GO" id="GO:0005886">
    <property type="term" value="C:plasma membrane"/>
    <property type="evidence" value="ECO:0007669"/>
    <property type="project" value="TreeGrafter"/>
</dbReference>
<dbReference type="InterPro" id="IPR003660">
    <property type="entry name" value="HAMP_dom"/>
</dbReference>
<dbReference type="FunFam" id="3.30.70.270:FF:000001">
    <property type="entry name" value="Diguanylate cyclase domain protein"/>
    <property type="match status" value="1"/>
</dbReference>
<dbReference type="InterPro" id="IPR029787">
    <property type="entry name" value="Nucleotide_cyclase"/>
</dbReference>
<dbReference type="GO" id="GO:0007165">
    <property type="term" value="P:signal transduction"/>
    <property type="evidence" value="ECO:0007669"/>
    <property type="project" value="InterPro"/>
</dbReference>
<dbReference type="GO" id="GO:0052621">
    <property type="term" value="F:diguanylate cyclase activity"/>
    <property type="evidence" value="ECO:0007669"/>
    <property type="project" value="UniProtKB-EC"/>
</dbReference>
<evidence type="ECO:0000256" key="1">
    <source>
        <dbReference type="ARBA" id="ARBA00001946"/>
    </source>
</evidence>
<evidence type="ECO:0000313" key="7">
    <source>
        <dbReference type="EMBL" id="GEM78982.1"/>
    </source>
</evidence>
<dbReference type="GO" id="GO:1902201">
    <property type="term" value="P:negative regulation of bacterial-type flagellum-dependent cell motility"/>
    <property type="evidence" value="ECO:0007669"/>
    <property type="project" value="TreeGrafter"/>
</dbReference>
<dbReference type="NCBIfam" id="TIGR00254">
    <property type="entry name" value="GGDEF"/>
    <property type="match status" value="1"/>
</dbReference>
<dbReference type="InterPro" id="IPR000160">
    <property type="entry name" value="GGDEF_dom"/>
</dbReference>
<dbReference type="RefSeq" id="WP_119008584.1">
    <property type="nucleotide sequence ID" value="NZ_BJXK01000004.1"/>
</dbReference>
<organism evidence="7 8">
    <name type="scientific">Vibrio superstes NBRC 103154</name>
    <dbReference type="NCBI Taxonomy" id="1219062"/>
    <lineage>
        <taxon>Bacteria</taxon>
        <taxon>Pseudomonadati</taxon>
        <taxon>Pseudomonadota</taxon>
        <taxon>Gammaproteobacteria</taxon>
        <taxon>Vibrionales</taxon>
        <taxon>Vibrionaceae</taxon>
        <taxon>Vibrio</taxon>
    </lineage>
</organism>
<dbReference type="AlphaFoldDB" id="A0A511QQX7"/>
<proteinExistence type="predicted"/>
<dbReference type="Gene3D" id="3.30.70.270">
    <property type="match status" value="1"/>
</dbReference>